<sequence length="396" mass="44409">MASSIAFTVTELLNNTLSFLSSIDLKSAILVCKNFQETGERMLHSDLKLTPKKVDVAEGYVERTAGNSSFKKLEMDLAVDFWRIISILRLLPHRSRSGITSLEISASTHSISPGWAETTNKLSSRLRTLLPAVVSLVIQPIHYSLQEKMLQSFSAVTTLTLFEGLTTIHGHEWSTFVLPSLTNLTLVTSNETSTNLLPLVDRYLCAARLTHLTIALHSRDRSQFEAIPRLCRTYQPTLSFLRIIGSDGLDVYSDDFFIEPIPSSGKLREIDIESCIMHVFLPFEGNQAFPALETLVIEASFRAIDKGWGSTNWERIVEVIDRLRSVSAKLSTVSCGYRRGEPVQGYGCRDVFIKRLKEAATGSTLGFPVEQVCRPELPRYWRPTDNQHPWGDLAND</sequence>
<evidence type="ECO:0000313" key="2">
    <source>
        <dbReference type="Proteomes" id="UP001437256"/>
    </source>
</evidence>
<dbReference type="EMBL" id="JBBXMP010000131">
    <property type="protein sequence ID" value="KAL0061554.1"/>
    <property type="molecule type" value="Genomic_DNA"/>
</dbReference>
<evidence type="ECO:0000313" key="1">
    <source>
        <dbReference type="EMBL" id="KAL0061554.1"/>
    </source>
</evidence>
<comment type="caution">
    <text evidence="1">The sequence shown here is derived from an EMBL/GenBank/DDBJ whole genome shotgun (WGS) entry which is preliminary data.</text>
</comment>
<dbReference type="Proteomes" id="UP001437256">
    <property type="component" value="Unassembled WGS sequence"/>
</dbReference>
<gene>
    <name evidence="1" type="ORF">AAF712_011580</name>
</gene>
<organism evidence="1 2">
    <name type="scientific">Marasmius tenuissimus</name>
    <dbReference type="NCBI Taxonomy" id="585030"/>
    <lineage>
        <taxon>Eukaryota</taxon>
        <taxon>Fungi</taxon>
        <taxon>Dikarya</taxon>
        <taxon>Basidiomycota</taxon>
        <taxon>Agaricomycotina</taxon>
        <taxon>Agaricomycetes</taxon>
        <taxon>Agaricomycetidae</taxon>
        <taxon>Agaricales</taxon>
        <taxon>Marasmiineae</taxon>
        <taxon>Marasmiaceae</taxon>
        <taxon>Marasmius</taxon>
    </lineage>
</organism>
<evidence type="ECO:0008006" key="3">
    <source>
        <dbReference type="Google" id="ProtNLM"/>
    </source>
</evidence>
<accession>A0ABR2ZKS5</accession>
<protein>
    <recommendedName>
        <fullName evidence="3">F-box domain-containing protein</fullName>
    </recommendedName>
</protein>
<proteinExistence type="predicted"/>
<name>A0ABR2ZKS5_9AGAR</name>
<reference evidence="1 2" key="1">
    <citation type="submission" date="2024-05" db="EMBL/GenBank/DDBJ databases">
        <title>A draft genome resource for the thread blight pathogen Marasmius tenuissimus strain MS-2.</title>
        <authorList>
            <person name="Yulfo-Soto G.E."/>
            <person name="Baruah I.K."/>
            <person name="Amoako-Attah I."/>
            <person name="Bukari Y."/>
            <person name="Meinhardt L.W."/>
            <person name="Bailey B.A."/>
            <person name="Cohen S.P."/>
        </authorList>
    </citation>
    <scope>NUCLEOTIDE SEQUENCE [LARGE SCALE GENOMIC DNA]</scope>
    <source>
        <strain evidence="1 2">MS-2</strain>
    </source>
</reference>
<keyword evidence="2" id="KW-1185">Reference proteome</keyword>